<dbReference type="Gene3D" id="2.160.10.10">
    <property type="entry name" value="Hexapeptide repeat proteins"/>
    <property type="match status" value="1"/>
</dbReference>
<comment type="caution">
    <text evidence="6">The sequence shown here is derived from an EMBL/GenBank/DDBJ whole genome shotgun (WGS) entry which is preliminary data.</text>
</comment>
<gene>
    <name evidence="6" type="ORF">HZY91_00550</name>
</gene>
<dbReference type="RefSeq" id="WP_197113494.1">
    <property type="nucleotide sequence ID" value="NZ_JACBXQ010000001.1"/>
</dbReference>
<dbReference type="Proteomes" id="UP000721415">
    <property type="component" value="Unassembled WGS sequence"/>
</dbReference>
<sequence>MNQNIVMKMYNFSRKCYEKRLVFLARMCWMFNRIIFCADVPYTAKIDPTVRLGHNGLGIVMHVDTIVGANTLIMQNVTLGHNFGRTREDGTTGTSPTIGENVFIGANACVLGPVKVGNYAQIAAGSIVLSDVPEYSVVAGVPAKIIKTLTEEEAKYSMTKW</sequence>
<evidence type="ECO:0000256" key="2">
    <source>
        <dbReference type="ARBA" id="ARBA00018522"/>
    </source>
</evidence>
<dbReference type="InterPro" id="IPR005881">
    <property type="entry name" value="Ser_O-AcTrfase"/>
</dbReference>
<comment type="similarity">
    <text evidence="1">Belongs to the transferase hexapeptide repeat family.</text>
</comment>
<dbReference type="SUPFAM" id="SSF51161">
    <property type="entry name" value="Trimeric LpxA-like enzymes"/>
    <property type="match status" value="1"/>
</dbReference>
<reference evidence="6 7" key="1">
    <citation type="submission" date="2020-07" db="EMBL/GenBank/DDBJ databases">
        <title>Facklamia lactis sp. nov., isolated from raw milk.</title>
        <authorList>
            <person name="Doll E.V."/>
            <person name="Huptas C."/>
            <person name="Staib L."/>
            <person name="Wenning M."/>
            <person name="Scherer S."/>
        </authorList>
    </citation>
    <scope>NUCLEOTIDE SEQUENCE [LARGE SCALE GENOMIC DNA]</scope>
    <source>
        <strain evidence="6 7">DSM 111018</strain>
    </source>
</reference>
<dbReference type="PROSITE" id="PS00101">
    <property type="entry name" value="HEXAPEP_TRANSFERASES"/>
    <property type="match status" value="1"/>
</dbReference>
<dbReference type="InterPro" id="IPR001451">
    <property type="entry name" value="Hexapep"/>
</dbReference>
<keyword evidence="7" id="KW-1185">Reference proteome</keyword>
<dbReference type="InterPro" id="IPR018357">
    <property type="entry name" value="Hexapep_transf_CS"/>
</dbReference>
<accession>A0ABS0LMK6</accession>
<proteinExistence type="inferred from homology"/>
<dbReference type="Pfam" id="PF00132">
    <property type="entry name" value="Hexapep"/>
    <property type="match status" value="1"/>
</dbReference>
<organism evidence="6 7">
    <name type="scientific">Facklamia lactis</name>
    <dbReference type="NCBI Taxonomy" id="2749967"/>
    <lineage>
        <taxon>Bacteria</taxon>
        <taxon>Bacillati</taxon>
        <taxon>Bacillota</taxon>
        <taxon>Bacilli</taxon>
        <taxon>Lactobacillales</taxon>
        <taxon>Aerococcaceae</taxon>
        <taxon>Facklamia</taxon>
    </lineage>
</organism>
<dbReference type="InterPro" id="IPR045304">
    <property type="entry name" value="LbH_SAT"/>
</dbReference>
<dbReference type="EMBL" id="JACBXQ010000001">
    <property type="protein sequence ID" value="MBG9985378.1"/>
    <property type="molecule type" value="Genomic_DNA"/>
</dbReference>
<evidence type="ECO:0000313" key="7">
    <source>
        <dbReference type="Proteomes" id="UP000721415"/>
    </source>
</evidence>
<dbReference type="CDD" id="cd03354">
    <property type="entry name" value="LbH_SAT"/>
    <property type="match status" value="1"/>
</dbReference>
<protein>
    <recommendedName>
        <fullName evidence="2">Serine acetyltransferase</fullName>
    </recommendedName>
</protein>
<keyword evidence="3" id="KW-0808">Transferase</keyword>
<name>A0ABS0LMK6_9LACT</name>
<dbReference type="PIRSF" id="PIRSF000441">
    <property type="entry name" value="CysE"/>
    <property type="match status" value="1"/>
</dbReference>
<evidence type="ECO:0000256" key="4">
    <source>
        <dbReference type="ARBA" id="ARBA00022737"/>
    </source>
</evidence>
<dbReference type="PANTHER" id="PTHR42811">
    <property type="entry name" value="SERINE ACETYLTRANSFERASE"/>
    <property type="match status" value="1"/>
</dbReference>
<keyword evidence="5" id="KW-0012">Acyltransferase</keyword>
<evidence type="ECO:0000313" key="6">
    <source>
        <dbReference type="EMBL" id="MBG9985378.1"/>
    </source>
</evidence>
<keyword evidence="4" id="KW-0677">Repeat</keyword>
<dbReference type="InterPro" id="IPR011004">
    <property type="entry name" value="Trimer_LpxA-like_sf"/>
</dbReference>
<evidence type="ECO:0000256" key="5">
    <source>
        <dbReference type="ARBA" id="ARBA00023315"/>
    </source>
</evidence>
<evidence type="ECO:0000256" key="1">
    <source>
        <dbReference type="ARBA" id="ARBA00007274"/>
    </source>
</evidence>
<evidence type="ECO:0000256" key="3">
    <source>
        <dbReference type="ARBA" id="ARBA00022679"/>
    </source>
</evidence>